<sequence>MTTCGRPLAAEGWFVFGDSHTEPFRVAAETGLLTRPCACLAVRGATALGLANPASVTQAAAHYDAALLPARPGLVPVMQLGEVDCGFVIWYRAEKKGVPVSTQFEASLAGYFGFVDHLLKAGYPTLVVTGATVPTIRDGQNWGEVAHLRREVTTSLIDRTRLTLDYNARLAEGAAARGLPFIDIAAAVLCPEAGVVRDEYRRKDPLNHHLHRRRAAALWAAELNALVAEDRAIEGAPLIRVA</sequence>
<name>A0A6A7Y4W0_9HYPH</name>
<accession>A0A6A7Y4W0</accession>
<evidence type="ECO:0008006" key="3">
    <source>
        <dbReference type="Google" id="ProtNLM"/>
    </source>
</evidence>
<proteinExistence type="predicted"/>
<dbReference type="AlphaFoldDB" id="A0A6A7Y4W0"/>
<comment type="caution">
    <text evidence="1">The sequence shown here is derived from an EMBL/GenBank/DDBJ whole genome shotgun (WGS) entry which is preliminary data.</text>
</comment>
<evidence type="ECO:0000313" key="1">
    <source>
        <dbReference type="EMBL" id="MQT13228.1"/>
    </source>
</evidence>
<dbReference type="Proteomes" id="UP000332515">
    <property type="component" value="Unassembled WGS sequence"/>
</dbReference>
<dbReference type="InterPro" id="IPR036514">
    <property type="entry name" value="SGNH_hydro_sf"/>
</dbReference>
<evidence type="ECO:0000313" key="2">
    <source>
        <dbReference type="Proteomes" id="UP000332515"/>
    </source>
</evidence>
<dbReference type="GO" id="GO:0016788">
    <property type="term" value="F:hydrolase activity, acting on ester bonds"/>
    <property type="evidence" value="ECO:0007669"/>
    <property type="project" value="UniProtKB-ARBA"/>
</dbReference>
<reference evidence="1 2" key="1">
    <citation type="submission" date="2019-09" db="EMBL/GenBank/DDBJ databases">
        <title>Segnochrobactrum spirostomi gen. nov., sp. nov., isolated from the ciliate Spirostomum cf. yagiui and description of a novel family, Segnochrobactraceae fam. nov. within the order Rhizobiales of the class Alphaproteobacteria.</title>
        <authorList>
            <person name="Akter S."/>
            <person name="Shazib S.U.A."/>
            <person name="Shin M.K."/>
        </authorList>
    </citation>
    <scope>NUCLEOTIDE SEQUENCE [LARGE SCALE GENOMIC DNA]</scope>
    <source>
        <strain evidence="1 2">Sp-1</strain>
    </source>
</reference>
<organism evidence="1 2">
    <name type="scientific">Segnochrobactrum spirostomi</name>
    <dbReference type="NCBI Taxonomy" id="2608987"/>
    <lineage>
        <taxon>Bacteria</taxon>
        <taxon>Pseudomonadati</taxon>
        <taxon>Pseudomonadota</taxon>
        <taxon>Alphaproteobacteria</taxon>
        <taxon>Hyphomicrobiales</taxon>
        <taxon>Segnochrobactraceae</taxon>
        <taxon>Segnochrobactrum</taxon>
    </lineage>
</organism>
<dbReference type="SUPFAM" id="SSF52266">
    <property type="entry name" value="SGNH hydrolase"/>
    <property type="match status" value="1"/>
</dbReference>
<gene>
    <name evidence="1" type="ORF">F0357_11355</name>
</gene>
<protein>
    <recommendedName>
        <fullName evidence="3">SGNH/GDSL hydrolase family protein</fullName>
    </recommendedName>
</protein>
<dbReference type="EMBL" id="VWNA01000001">
    <property type="protein sequence ID" value="MQT13228.1"/>
    <property type="molecule type" value="Genomic_DNA"/>
</dbReference>
<dbReference type="Gene3D" id="3.40.50.1110">
    <property type="entry name" value="SGNH hydrolase"/>
    <property type="match status" value="1"/>
</dbReference>
<dbReference type="RefSeq" id="WP_153481301.1">
    <property type="nucleotide sequence ID" value="NZ_VWNA01000001.1"/>
</dbReference>
<keyword evidence="2" id="KW-1185">Reference proteome</keyword>